<evidence type="ECO:0000256" key="1">
    <source>
        <dbReference type="SAM" id="MobiDB-lite"/>
    </source>
</evidence>
<name>A0A7J0GD02_9ERIC</name>
<dbReference type="AlphaFoldDB" id="A0A7J0GD02"/>
<feature type="region of interest" description="Disordered" evidence="1">
    <location>
        <begin position="146"/>
        <end position="166"/>
    </location>
</feature>
<organism evidence="2 3">
    <name type="scientific">Actinidia rufa</name>
    <dbReference type="NCBI Taxonomy" id="165716"/>
    <lineage>
        <taxon>Eukaryota</taxon>
        <taxon>Viridiplantae</taxon>
        <taxon>Streptophyta</taxon>
        <taxon>Embryophyta</taxon>
        <taxon>Tracheophyta</taxon>
        <taxon>Spermatophyta</taxon>
        <taxon>Magnoliopsida</taxon>
        <taxon>eudicotyledons</taxon>
        <taxon>Gunneridae</taxon>
        <taxon>Pentapetalae</taxon>
        <taxon>asterids</taxon>
        <taxon>Ericales</taxon>
        <taxon>Actinidiaceae</taxon>
        <taxon>Actinidia</taxon>
    </lineage>
</organism>
<comment type="caution">
    <text evidence="2">The sequence shown here is derived from an EMBL/GenBank/DDBJ whole genome shotgun (WGS) entry which is preliminary data.</text>
</comment>
<keyword evidence="3" id="KW-1185">Reference proteome</keyword>
<accession>A0A7J0GD02</accession>
<sequence length="166" mass="18291">MAPCCPSLPPRGPMIRLLIYHANLCNTPLIQATRSDPRVAEEAPNSYLPNQITRSDPRAAKEAPNSYLPNQITRSDPRAAEEAPTYRTSTEGLHALESWGTTHLEEVALPTWFDNLESPDLCLNSSHYQGRSKDLCPNNIKRSQGIVQSKSNTSEVNAQVPSLGVQ</sequence>
<feature type="region of interest" description="Disordered" evidence="1">
    <location>
        <begin position="36"/>
        <end position="82"/>
    </location>
</feature>
<evidence type="ECO:0000313" key="3">
    <source>
        <dbReference type="Proteomes" id="UP000585474"/>
    </source>
</evidence>
<protein>
    <submittedName>
        <fullName evidence="2">Uncharacterized protein</fullName>
    </submittedName>
</protein>
<dbReference type="EMBL" id="BJWL01000020">
    <property type="protein sequence ID" value="GFZ08687.1"/>
    <property type="molecule type" value="Genomic_DNA"/>
</dbReference>
<proteinExistence type="predicted"/>
<evidence type="ECO:0000313" key="2">
    <source>
        <dbReference type="EMBL" id="GFZ08687.1"/>
    </source>
</evidence>
<reference evidence="2 3" key="1">
    <citation type="submission" date="2019-07" db="EMBL/GenBank/DDBJ databases">
        <title>De Novo Assembly of kiwifruit Actinidia rufa.</title>
        <authorList>
            <person name="Sugita-Konishi S."/>
            <person name="Sato K."/>
            <person name="Mori E."/>
            <person name="Abe Y."/>
            <person name="Kisaki G."/>
            <person name="Hamano K."/>
            <person name="Suezawa K."/>
            <person name="Otani M."/>
            <person name="Fukuda T."/>
            <person name="Manabe T."/>
            <person name="Gomi K."/>
            <person name="Tabuchi M."/>
            <person name="Akimitsu K."/>
            <person name="Kataoka I."/>
        </authorList>
    </citation>
    <scope>NUCLEOTIDE SEQUENCE [LARGE SCALE GENOMIC DNA]</scope>
    <source>
        <strain evidence="3">cv. Fuchu</strain>
    </source>
</reference>
<gene>
    <name evidence="2" type="ORF">Acr_20g0004950</name>
</gene>
<dbReference type="Proteomes" id="UP000585474">
    <property type="component" value="Unassembled WGS sequence"/>
</dbReference>